<comment type="caution">
    <text evidence="2">The sequence shown here is derived from an EMBL/GenBank/DDBJ whole genome shotgun (WGS) entry which is preliminary data.</text>
</comment>
<keyword evidence="1" id="KW-0812">Transmembrane</keyword>
<organism evidence="2 3">
    <name type="scientific">Sphingosinicella rhizophila</name>
    <dbReference type="NCBI Taxonomy" id="3050082"/>
    <lineage>
        <taxon>Bacteria</taxon>
        <taxon>Pseudomonadati</taxon>
        <taxon>Pseudomonadota</taxon>
        <taxon>Alphaproteobacteria</taxon>
        <taxon>Sphingomonadales</taxon>
        <taxon>Sphingosinicellaceae</taxon>
        <taxon>Sphingosinicella</taxon>
    </lineage>
</organism>
<dbReference type="RefSeq" id="WP_315725361.1">
    <property type="nucleotide sequence ID" value="NZ_JAVUPU010000003.1"/>
</dbReference>
<reference evidence="2 3" key="1">
    <citation type="submission" date="2023-05" db="EMBL/GenBank/DDBJ databases">
        <authorList>
            <person name="Guo Y."/>
        </authorList>
    </citation>
    <scope>NUCLEOTIDE SEQUENCE [LARGE SCALE GENOMIC DNA]</scope>
    <source>
        <strain evidence="2 3">GR2756</strain>
    </source>
</reference>
<evidence type="ECO:0000313" key="2">
    <source>
        <dbReference type="EMBL" id="MDT9598906.1"/>
    </source>
</evidence>
<accession>A0ABU3Q675</accession>
<evidence type="ECO:0000256" key="1">
    <source>
        <dbReference type="SAM" id="Phobius"/>
    </source>
</evidence>
<keyword evidence="1" id="KW-1133">Transmembrane helix</keyword>
<evidence type="ECO:0000313" key="3">
    <source>
        <dbReference type="Proteomes" id="UP001259572"/>
    </source>
</evidence>
<sequence length="213" mass="22925">MTGSGPFPAGLRPIGFGLGILVVALAAIYFILRNVAIGLLASTAPPLALKFPPPSGVALANSILLETRRQPDMAVKEKLRRALARAPLSDAPMVAAAWHARQAGRLPQASHYMDLAKERNRPGTSRQVLSLMVNIQQGRWGDAIDQIKKLGGRKDTAPVMAKILLLLAQHPEAKKVLIAKLGEDPAWRSRFLREAKKNGADPALLAELKGDES</sequence>
<proteinExistence type="predicted"/>
<keyword evidence="3" id="KW-1185">Reference proteome</keyword>
<feature type="transmembrane region" description="Helical" evidence="1">
    <location>
        <begin position="14"/>
        <end position="32"/>
    </location>
</feature>
<name>A0ABU3Q675_9SPHN</name>
<dbReference type="EMBL" id="JAVUPU010000003">
    <property type="protein sequence ID" value="MDT9598906.1"/>
    <property type="molecule type" value="Genomic_DNA"/>
</dbReference>
<dbReference type="Proteomes" id="UP001259572">
    <property type="component" value="Unassembled WGS sequence"/>
</dbReference>
<evidence type="ECO:0008006" key="4">
    <source>
        <dbReference type="Google" id="ProtNLM"/>
    </source>
</evidence>
<gene>
    <name evidence="2" type="ORF">RQX22_08090</name>
</gene>
<keyword evidence="1" id="KW-0472">Membrane</keyword>
<protein>
    <recommendedName>
        <fullName evidence="4">Tetratricopeptide repeat protein</fullName>
    </recommendedName>
</protein>